<evidence type="ECO:0000256" key="1">
    <source>
        <dbReference type="ARBA" id="ARBA00023015"/>
    </source>
</evidence>
<accession>A0A914EK55</accession>
<dbReference type="InterPro" id="IPR052499">
    <property type="entry name" value="C.elegans_NHRs"/>
</dbReference>
<protein>
    <submittedName>
        <fullName evidence="5">Uncharacterized protein</fullName>
    </submittedName>
</protein>
<evidence type="ECO:0000256" key="2">
    <source>
        <dbReference type="ARBA" id="ARBA00023163"/>
    </source>
</evidence>
<proteinExistence type="predicted"/>
<keyword evidence="1" id="KW-0805">Transcription regulation</keyword>
<reference evidence="5" key="1">
    <citation type="submission" date="2022-11" db="UniProtKB">
        <authorList>
            <consortium name="WormBaseParasite"/>
        </authorList>
    </citation>
    <scope>IDENTIFICATION</scope>
</reference>
<dbReference type="PANTHER" id="PTHR47630">
    <property type="entry name" value="NUCLEAR HORMONE RECEPTOR FAMILY-RELATED-RELATED"/>
    <property type="match status" value="1"/>
</dbReference>
<evidence type="ECO:0000313" key="5">
    <source>
        <dbReference type="WBParaSite" id="ACRNAN_scaffold9003.g11789.t1"/>
    </source>
</evidence>
<sequence length="111" mass="13101">MESTRKQKKEPPNEPTYTELSVLPLDPAQTFLLQASSLTRFQRSINFVDFLLSMNKNRYTCERIFDACDITFYWYRTFVMCADYANFIPQFRELSKEDQVPIKKASHGTLQ</sequence>
<keyword evidence="2" id="KW-0804">Transcription</keyword>
<dbReference type="WBParaSite" id="ACRNAN_scaffold9003.g11789.t1">
    <property type="protein sequence ID" value="ACRNAN_scaffold9003.g11789.t1"/>
    <property type="gene ID" value="ACRNAN_scaffold9003.g11789"/>
</dbReference>
<dbReference type="AlphaFoldDB" id="A0A914EK55"/>
<evidence type="ECO:0000256" key="3">
    <source>
        <dbReference type="ARBA" id="ARBA00023170"/>
    </source>
</evidence>
<evidence type="ECO:0000313" key="4">
    <source>
        <dbReference type="Proteomes" id="UP000887540"/>
    </source>
</evidence>
<organism evidence="4 5">
    <name type="scientific">Acrobeloides nanus</name>
    <dbReference type="NCBI Taxonomy" id="290746"/>
    <lineage>
        <taxon>Eukaryota</taxon>
        <taxon>Metazoa</taxon>
        <taxon>Ecdysozoa</taxon>
        <taxon>Nematoda</taxon>
        <taxon>Chromadorea</taxon>
        <taxon>Rhabditida</taxon>
        <taxon>Tylenchina</taxon>
        <taxon>Cephalobomorpha</taxon>
        <taxon>Cephaloboidea</taxon>
        <taxon>Cephalobidae</taxon>
        <taxon>Acrobeloides</taxon>
    </lineage>
</organism>
<dbReference type="InterPro" id="IPR035500">
    <property type="entry name" value="NHR-like_dom_sf"/>
</dbReference>
<dbReference type="PANTHER" id="PTHR47630:SF6">
    <property type="entry name" value="NUCLEAR HORMONE RECEPTOR FAMILY"/>
    <property type="match status" value="1"/>
</dbReference>
<dbReference type="Proteomes" id="UP000887540">
    <property type="component" value="Unplaced"/>
</dbReference>
<keyword evidence="3" id="KW-0675">Receptor</keyword>
<keyword evidence="4" id="KW-1185">Reference proteome</keyword>
<dbReference type="SUPFAM" id="SSF48508">
    <property type="entry name" value="Nuclear receptor ligand-binding domain"/>
    <property type="match status" value="1"/>
</dbReference>
<name>A0A914EK55_9BILA</name>